<evidence type="ECO:0000256" key="4">
    <source>
        <dbReference type="ARBA" id="ARBA00010416"/>
    </source>
</evidence>
<evidence type="ECO:0000256" key="16">
    <source>
        <dbReference type="ARBA" id="ARBA00047632"/>
    </source>
</evidence>
<comment type="similarity">
    <text evidence="4 17">Belongs to the MurCDEF family.</text>
</comment>
<evidence type="ECO:0000256" key="3">
    <source>
        <dbReference type="ARBA" id="ARBA00004752"/>
    </source>
</evidence>
<dbReference type="NCBIfam" id="TIGR01087">
    <property type="entry name" value="murD"/>
    <property type="match status" value="1"/>
</dbReference>
<dbReference type="Gene3D" id="3.40.1190.10">
    <property type="entry name" value="Mur-like, catalytic domain"/>
    <property type="match status" value="1"/>
</dbReference>
<evidence type="ECO:0000256" key="18">
    <source>
        <dbReference type="RuleBase" id="RU003664"/>
    </source>
</evidence>
<dbReference type="InterPro" id="IPR005762">
    <property type="entry name" value="MurD"/>
</dbReference>
<keyword evidence="10 17" id="KW-0067">ATP-binding</keyword>
<feature type="domain" description="Mur ligase central" evidence="21">
    <location>
        <begin position="118"/>
        <end position="297"/>
    </location>
</feature>
<dbReference type="PANTHER" id="PTHR43692">
    <property type="entry name" value="UDP-N-ACETYLMURAMOYLALANINE--D-GLUTAMATE LIGASE"/>
    <property type="match status" value="1"/>
</dbReference>
<evidence type="ECO:0000259" key="20">
    <source>
        <dbReference type="Pfam" id="PF02875"/>
    </source>
</evidence>
<keyword evidence="19" id="KW-1133">Transmembrane helix</keyword>
<protein>
    <recommendedName>
        <fullName evidence="6 17">UDP-N-acetylmuramoylalanine--D-glutamate ligase</fullName>
        <ecNumber evidence="5 17">6.3.2.9</ecNumber>
    </recommendedName>
    <alternativeName>
        <fullName evidence="15 17">D-glutamic acid-adding enzyme</fullName>
    </alternativeName>
    <alternativeName>
        <fullName evidence="14 17">UDP-N-acetylmuramoyl-L-alanyl-D-glutamate synthetase</fullName>
    </alternativeName>
</protein>
<keyword evidence="7 17" id="KW-0963">Cytoplasm</keyword>
<dbReference type="Gene3D" id="3.90.190.20">
    <property type="entry name" value="Mur ligase, C-terminal domain"/>
    <property type="match status" value="1"/>
</dbReference>
<keyword evidence="11 17" id="KW-0133">Cell shape</keyword>
<dbReference type="Pfam" id="PF02875">
    <property type="entry name" value="Mur_ligase_C"/>
    <property type="match status" value="1"/>
</dbReference>
<feature type="domain" description="Mur ligase C-terminal" evidence="20">
    <location>
        <begin position="319"/>
        <end position="433"/>
    </location>
</feature>
<evidence type="ECO:0000256" key="8">
    <source>
        <dbReference type="ARBA" id="ARBA00022598"/>
    </source>
</evidence>
<keyword evidence="17 18" id="KW-0131">Cell cycle</keyword>
<dbReference type="Gene3D" id="3.40.50.720">
    <property type="entry name" value="NAD(P)-binding Rossmann-like Domain"/>
    <property type="match status" value="1"/>
</dbReference>
<dbReference type="STRING" id="155865.SAMN05216515_11717"/>
<dbReference type="GO" id="GO:0071555">
    <property type="term" value="P:cell wall organization"/>
    <property type="evidence" value="ECO:0007669"/>
    <property type="project" value="UniProtKB-KW"/>
</dbReference>
<dbReference type="GO" id="GO:0009252">
    <property type="term" value="P:peptidoglycan biosynthetic process"/>
    <property type="evidence" value="ECO:0007669"/>
    <property type="project" value="UniProtKB-UniRule"/>
</dbReference>
<evidence type="ECO:0000256" key="13">
    <source>
        <dbReference type="ARBA" id="ARBA00023316"/>
    </source>
</evidence>
<dbReference type="RefSeq" id="WP_090471495.1">
    <property type="nucleotide sequence ID" value="NZ_FOWF01000017.1"/>
</dbReference>
<dbReference type="AlphaFoldDB" id="A0A1I7HEZ5"/>
<accession>A0A1I7HEZ5</accession>
<keyword evidence="9 17" id="KW-0547">Nucleotide-binding</keyword>
<evidence type="ECO:0000256" key="9">
    <source>
        <dbReference type="ARBA" id="ARBA00022741"/>
    </source>
</evidence>
<dbReference type="Pfam" id="PF08245">
    <property type="entry name" value="Mur_ligase_M"/>
    <property type="match status" value="1"/>
</dbReference>
<dbReference type="GO" id="GO:0005737">
    <property type="term" value="C:cytoplasm"/>
    <property type="evidence" value="ECO:0007669"/>
    <property type="project" value="UniProtKB-SubCell"/>
</dbReference>
<feature type="binding site" evidence="17">
    <location>
        <begin position="120"/>
        <end position="126"/>
    </location>
    <ligand>
        <name>ATP</name>
        <dbReference type="ChEBI" id="CHEBI:30616"/>
    </ligand>
</feature>
<evidence type="ECO:0000256" key="10">
    <source>
        <dbReference type="ARBA" id="ARBA00022840"/>
    </source>
</evidence>
<evidence type="ECO:0000256" key="15">
    <source>
        <dbReference type="ARBA" id="ARBA00032324"/>
    </source>
</evidence>
<comment type="subcellular location">
    <subcellularLocation>
        <location evidence="2 17 18">Cytoplasm</location>
    </subcellularLocation>
</comment>
<keyword evidence="19" id="KW-0812">Transmembrane</keyword>
<sequence>MKTNLDNVRRKNVLIVGFGKSGIAAAGVMSQLGAFVTVQDSKRESEIDKGLLSIYRRKGVQFCLDRTPEDPGSFDIVILSPGVSPELPFVQEAKEKGAEITGELELAYRIAKGDYVAITGTNGKTTTTTLTGEIFENSGRKTFVGGNIGVAVAAEAAQSEEGDWLVTECSSFQLETTKYFTPKISAILNLSPDHLNRHHTFENYANAKAKIFANQREDSWFVTNYNDETCRKLAKRCRAKIAWFSRTEEVPCGAFVKDGRITMKDSEGNLTDICGTDEIQIPGGHNVENVLAAAALAWFSGIDGKVIADTVRAFKGVEHRLEYCANIDGVRYYNDSKGTNTDASITAVRGIGENIILIAGGDAKGQNFDCLVKEFPGRVKKLLLMGRDAGMIRESCDKLGFRDYQLCKDMSECVRTAASIAAPGDNVVLSPACASWDMYDNFEQRGRHFKELVKELER</sequence>
<evidence type="ECO:0000313" key="22">
    <source>
        <dbReference type="EMBL" id="SFU59324.1"/>
    </source>
</evidence>
<dbReference type="GO" id="GO:0008764">
    <property type="term" value="F:UDP-N-acetylmuramoylalanine-D-glutamate ligase activity"/>
    <property type="evidence" value="ECO:0007669"/>
    <property type="project" value="UniProtKB-UniRule"/>
</dbReference>
<dbReference type="InterPro" id="IPR036565">
    <property type="entry name" value="Mur-like_cat_sf"/>
</dbReference>
<dbReference type="UniPathway" id="UPA00219"/>
<name>A0A1I7HEZ5_9FIRM</name>
<dbReference type="InterPro" id="IPR036615">
    <property type="entry name" value="Mur_ligase_C_dom_sf"/>
</dbReference>
<dbReference type="SUPFAM" id="SSF53244">
    <property type="entry name" value="MurD-like peptide ligases, peptide-binding domain"/>
    <property type="match status" value="1"/>
</dbReference>
<evidence type="ECO:0000256" key="1">
    <source>
        <dbReference type="ARBA" id="ARBA00002734"/>
    </source>
</evidence>
<dbReference type="EC" id="6.3.2.9" evidence="5 17"/>
<dbReference type="OrthoDB" id="9809796at2"/>
<dbReference type="Pfam" id="PF21799">
    <property type="entry name" value="MurD-like_N"/>
    <property type="match status" value="1"/>
</dbReference>
<dbReference type="GO" id="GO:0005524">
    <property type="term" value="F:ATP binding"/>
    <property type="evidence" value="ECO:0007669"/>
    <property type="project" value="UniProtKB-UniRule"/>
</dbReference>
<feature type="transmembrane region" description="Helical" evidence="19">
    <location>
        <begin position="12"/>
        <end position="36"/>
    </location>
</feature>
<evidence type="ECO:0000256" key="17">
    <source>
        <dbReference type="HAMAP-Rule" id="MF_00639"/>
    </source>
</evidence>
<comment type="catalytic activity">
    <reaction evidence="16 17 18">
        <text>UDP-N-acetyl-alpha-D-muramoyl-L-alanine + D-glutamate + ATP = UDP-N-acetyl-alpha-D-muramoyl-L-alanyl-D-glutamate + ADP + phosphate + H(+)</text>
        <dbReference type="Rhea" id="RHEA:16429"/>
        <dbReference type="ChEBI" id="CHEBI:15378"/>
        <dbReference type="ChEBI" id="CHEBI:29986"/>
        <dbReference type="ChEBI" id="CHEBI:30616"/>
        <dbReference type="ChEBI" id="CHEBI:43474"/>
        <dbReference type="ChEBI" id="CHEBI:83898"/>
        <dbReference type="ChEBI" id="CHEBI:83900"/>
        <dbReference type="ChEBI" id="CHEBI:456216"/>
        <dbReference type="EC" id="6.3.2.9"/>
    </reaction>
</comment>
<dbReference type="PANTHER" id="PTHR43692:SF1">
    <property type="entry name" value="UDP-N-ACETYLMURAMOYLALANINE--D-GLUTAMATE LIGASE"/>
    <property type="match status" value="1"/>
</dbReference>
<keyword evidence="17 18" id="KW-0132">Cell division</keyword>
<reference evidence="22 23" key="1">
    <citation type="submission" date="2016-10" db="EMBL/GenBank/DDBJ databases">
        <authorList>
            <person name="de Groot N.N."/>
        </authorList>
    </citation>
    <scope>NUCLEOTIDE SEQUENCE [LARGE SCALE GENOMIC DNA]</scope>
    <source>
        <strain evidence="22 23">KHGC13</strain>
    </source>
</reference>
<comment type="pathway">
    <text evidence="3 17 18">Cell wall biogenesis; peptidoglycan biosynthesis.</text>
</comment>
<evidence type="ECO:0000256" key="7">
    <source>
        <dbReference type="ARBA" id="ARBA00022490"/>
    </source>
</evidence>
<gene>
    <name evidence="17" type="primary">murD</name>
    <name evidence="22" type="ORF">SAMN05216508_11621</name>
</gene>
<keyword evidence="23" id="KW-1185">Reference proteome</keyword>
<evidence type="ECO:0000259" key="21">
    <source>
        <dbReference type="Pfam" id="PF08245"/>
    </source>
</evidence>
<evidence type="ECO:0000256" key="12">
    <source>
        <dbReference type="ARBA" id="ARBA00022984"/>
    </source>
</evidence>
<dbReference type="SUPFAM" id="SSF51984">
    <property type="entry name" value="MurCD N-terminal domain"/>
    <property type="match status" value="1"/>
</dbReference>
<evidence type="ECO:0000256" key="5">
    <source>
        <dbReference type="ARBA" id="ARBA00012212"/>
    </source>
</evidence>
<evidence type="ECO:0000313" key="23">
    <source>
        <dbReference type="Proteomes" id="UP000198817"/>
    </source>
</evidence>
<dbReference type="GO" id="GO:0008360">
    <property type="term" value="P:regulation of cell shape"/>
    <property type="evidence" value="ECO:0007669"/>
    <property type="project" value="UniProtKB-KW"/>
</dbReference>
<dbReference type="SUPFAM" id="SSF53623">
    <property type="entry name" value="MurD-like peptide ligases, catalytic domain"/>
    <property type="match status" value="1"/>
</dbReference>
<dbReference type="HAMAP" id="MF_00639">
    <property type="entry name" value="MurD"/>
    <property type="match status" value="1"/>
</dbReference>
<proteinExistence type="inferred from homology"/>
<keyword evidence="19" id="KW-0472">Membrane</keyword>
<evidence type="ECO:0000256" key="14">
    <source>
        <dbReference type="ARBA" id="ARBA00030398"/>
    </source>
</evidence>
<dbReference type="EMBL" id="FPBT01000016">
    <property type="protein sequence ID" value="SFU59324.1"/>
    <property type="molecule type" value="Genomic_DNA"/>
</dbReference>
<keyword evidence="13 17" id="KW-0961">Cell wall biogenesis/degradation</keyword>
<organism evidence="22 23">
    <name type="scientific">Eubacterium pyruvativorans</name>
    <dbReference type="NCBI Taxonomy" id="155865"/>
    <lineage>
        <taxon>Bacteria</taxon>
        <taxon>Bacillati</taxon>
        <taxon>Bacillota</taxon>
        <taxon>Clostridia</taxon>
        <taxon>Eubacteriales</taxon>
        <taxon>Eubacteriaceae</taxon>
        <taxon>Eubacterium</taxon>
    </lineage>
</organism>
<dbReference type="Proteomes" id="UP000198817">
    <property type="component" value="Unassembled WGS sequence"/>
</dbReference>
<comment type="function">
    <text evidence="1 17 18">Cell wall formation. Catalyzes the addition of glutamate to the nucleotide precursor UDP-N-acetylmuramoyl-L-alanine (UMA).</text>
</comment>
<dbReference type="InterPro" id="IPR013221">
    <property type="entry name" value="Mur_ligase_cen"/>
</dbReference>
<evidence type="ECO:0000256" key="2">
    <source>
        <dbReference type="ARBA" id="ARBA00004496"/>
    </source>
</evidence>
<evidence type="ECO:0000256" key="19">
    <source>
        <dbReference type="SAM" id="Phobius"/>
    </source>
</evidence>
<keyword evidence="8 17" id="KW-0436">Ligase</keyword>
<evidence type="ECO:0000256" key="11">
    <source>
        <dbReference type="ARBA" id="ARBA00022960"/>
    </source>
</evidence>
<dbReference type="InterPro" id="IPR004101">
    <property type="entry name" value="Mur_ligase_C"/>
</dbReference>
<keyword evidence="12 17" id="KW-0573">Peptidoglycan synthesis</keyword>
<dbReference type="GO" id="GO:0051301">
    <property type="term" value="P:cell division"/>
    <property type="evidence" value="ECO:0007669"/>
    <property type="project" value="UniProtKB-KW"/>
</dbReference>
<evidence type="ECO:0000256" key="6">
    <source>
        <dbReference type="ARBA" id="ARBA00015655"/>
    </source>
</evidence>